<dbReference type="RefSeq" id="XP_006692035.1">
    <property type="nucleotide sequence ID" value="XM_006691972.1"/>
</dbReference>
<dbReference type="OrthoDB" id="5421041at2759"/>
<evidence type="ECO:0000256" key="1">
    <source>
        <dbReference type="SAM" id="MobiDB-lite"/>
    </source>
</evidence>
<dbReference type="EMBL" id="GL988039">
    <property type="protein sequence ID" value="EGS23043.1"/>
    <property type="molecule type" value="Genomic_DNA"/>
</dbReference>
<feature type="compositionally biased region" description="Gly residues" evidence="1">
    <location>
        <begin position="463"/>
        <end position="481"/>
    </location>
</feature>
<feature type="compositionally biased region" description="Low complexity" evidence="1">
    <location>
        <begin position="350"/>
        <end position="364"/>
    </location>
</feature>
<feature type="region of interest" description="Disordered" evidence="1">
    <location>
        <begin position="333"/>
        <end position="396"/>
    </location>
</feature>
<feature type="region of interest" description="Disordered" evidence="1">
    <location>
        <begin position="73"/>
        <end position="98"/>
    </location>
</feature>
<dbReference type="HOGENOM" id="CLU_601288_0_0_1"/>
<gene>
    <name evidence="2" type="ORF">CTHT_0015280</name>
</gene>
<dbReference type="KEGG" id="cthr:CTHT_0015280"/>
<reference evidence="2 3" key="1">
    <citation type="journal article" date="2011" name="Cell">
        <title>Insight into structure and assembly of the nuclear pore complex by utilizing the genome of a eukaryotic thermophile.</title>
        <authorList>
            <person name="Amlacher S."/>
            <person name="Sarges P."/>
            <person name="Flemming D."/>
            <person name="van Noort V."/>
            <person name="Kunze R."/>
            <person name="Devos D.P."/>
            <person name="Arumugam M."/>
            <person name="Bork P."/>
            <person name="Hurt E."/>
        </authorList>
    </citation>
    <scope>NUCLEOTIDE SEQUENCE [LARGE SCALE GENOMIC DNA]</scope>
    <source>
        <strain evidence="3">DSM 1495 / CBS 144.50 / IMI 039719</strain>
    </source>
</reference>
<name>G0S1Y3_CHATD</name>
<dbReference type="GeneID" id="18255566"/>
<evidence type="ECO:0000313" key="3">
    <source>
        <dbReference type="Proteomes" id="UP000008066"/>
    </source>
</evidence>
<dbReference type="eggNOG" id="ENOG502S5KH">
    <property type="taxonomic scope" value="Eukaryota"/>
</dbReference>
<dbReference type="OMA" id="CARYCET"/>
<feature type="compositionally biased region" description="Basic and acidic residues" evidence="1">
    <location>
        <begin position="79"/>
        <end position="98"/>
    </location>
</feature>
<keyword evidence="3" id="KW-1185">Reference proteome</keyword>
<protein>
    <submittedName>
        <fullName evidence="2">Uncharacterized protein</fullName>
    </submittedName>
</protein>
<sequence length="544" mass="59355">MPSVIEEKAAKAAEAFKAAKALFNSVDFQDCMAVFEENTALKQEIQTLKAGIQGQSTVMADLSQKAEELKKVSQNNKALSDELSKTQHELDKARKNMDAKEKELKKKLEDVNEKLTAEQKERQRLAGFFAELIPMSDDVEDNEILQRLNRLFFSAYILAEELLGTDLPPAIFSQDEIWNALKAHPAVGNKIPLPRSSSPEARLMRVGSFLAILSYELRNHIFQPIFLAGEPYIESKATGLWRLLDDLIEDDPDWEAMLRAALLAASRKLEKAYPSQTKHRINVVVDTLTNLINPLLPSNTKEKFKTKLTAFCAEAHEQWTYIQRLEDRITPTFKLQDSDNPHDTWKPLTLNSHFKSSSSPNSKLPRSHSQTKPKDKQTPSDTKFPPPNSNSSQLPLHAAATDPVPVWPAFYNKALASEDILMPGYFLTAEHVASAKIEEKTLTQAQRRRYSSRGSSGDLSGLVGAGDAGNGAGGAGGGAGGMSHREKRKRSRAMSASIVNWVSGGSGDGGKEKQGQGEGTGKGGAAGANGPFLGGSSTSGLKGG</sequence>
<feature type="region of interest" description="Disordered" evidence="1">
    <location>
        <begin position="444"/>
        <end position="544"/>
    </location>
</feature>
<organism evidence="3">
    <name type="scientific">Chaetomium thermophilum (strain DSM 1495 / CBS 144.50 / IMI 039719)</name>
    <name type="common">Thermochaetoides thermophila</name>
    <dbReference type="NCBI Taxonomy" id="759272"/>
    <lineage>
        <taxon>Eukaryota</taxon>
        <taxon>Fungi</taxon>
        <taxon>Dikarya</taxon>
        <taxon>Ascomycota</taxon>
        <taxon>Pezizomycotina</taxon>
        <taxon>Sordariomycetes</taxon>
        <taxon>Sordariomycetidae</taxon>
        <taxon>Sordariales</taxon>
        <taxon>Chaetomiaceae</taxon>
        <taxon>Thermochaetoides</taxon>
    </lineage>
</organism>
<feature type="compositionally biased region" description="Low complexity" evidence="1">
    <location>
        <begin position="528"/>
        <end position="544"/>
    </location>
</feature>
<proteinExistence type="predicted"/>
<feature type="compositionally biased region" description="Basic and acidic residues" evidence="1">
    <location>
        <begin position="336"/>
        <end position="345"/>
    </location>
</feature>
<evidence type="ECO:0000313" key="2">
    <source>
        <dbReference type="EMBL" id="EGS23043.1"/>
    </source>
</evidence>
<dbReference type="AlphaFoldDB" id="G0S1Y3"/>
<accession>G0S1Y3</accession>
<feature type="compositionally biased region" description="Gly residues" evidence="1">
    <location>
        <begin position="516"/>
        <end position="527"/>
    </location>
</feature>
<feature type="compositionally biased region" description="Low complexity" evidence="1">
    <location>
        <begin position="452"/>
        <end position="462"/>
    </location>
</feature>
<dbReference type="Proteomes" id="UP000008066">
    <property type="component" value="Unassembled WGS sequence"/>
</dbReference>